<evidence type="ECO:0000313" key="2">
    <source>
        <dbReference type="Proteomes" id="UP001645859"/>
    </source>
</evidence>
<comment type="caution">
    <text evidence="1">The sequence shown here is derived from an EMBL/GenBank/DDBJ whole genome shotgun (WGS) entry which is preliminary data.</text>
</comment>
<dbReference type="SUPFAM" id="SSF82784">
    <property type="entry name" value="OsmC-like"/>
    <property type="match status" value="1"/>
</dbReference>
<dbReference type="PANTHER" id="PTHR35368">
    <property type="entry name" value="HYDROPEROXIDE REDUCTASE"/>
    <property type="match status" value="1"/>
</dbReference>
<dbReference type="InterPro" id="IPR052924">
    <property type="entry name" value="OsmC/Ohr_hydroprdx_reductase"/>
</dbReference>
<evidence type="ECO:0000313" key="1">
    <source>
        <dbReference type="EMBL" id="MBL3677836.1"/>
    </source>
</evidence>
<name>A0ABS1SD44_9MICO</name>
<dbReference type="InterPro" id="IPR036102">
    <property type="entry name" value="OsmC/Ohrsf"/>
</dbReference>
<organism evidence="1 2">
    <name type="scientific">Leucobacter chromiireducens subsp. solipictus</name>
    <dbReference type="NCBI Taxonomy" id="398235"/>
    <lineage>
        <taxon>Bacteria</taxon>
        <taxon>Bacillati</taxon>
        <taxon>Actinomycetota</taxon>
        <taxon>Actinomycetes</taxon>
        <taxon>Micrococcales</taxon>
        <taxon>Microbacteriaceae</taxon>
        <taxon>Leucobacter</taxon>
    </lineage>
</organism>
<dbReference type="Gene3D" id="3.30.300.20">
    <property type="match status" value="1"/>
</dbReference>
<dbReference type="Proteomes" id="UP001645859">
    <property type="component" value="Unassembled WGS sequence"/>
</dbReference>
<keyword evidence="2" id="KW-1185">Reference proteome</keyword>
<dbReference type="PANTHER" id="PTHR35368:SF1">
    <property type="entry name" value="HYDROPEROXIDE REDUCTASE"/>
    <property type="match status" value="1"/>
</dbReference>
<accession>A0ABS1SD44</accession>
<dbReference type="RefSeq" id="WP_202343103.1">
    <property type="nucleotide sequence ID" value="NZ_BAAAPI010000016.1"/>
</dbReference>
<gene>
    <name evidence="1" type="ORF">D3230_00750</name>
</gene>
<protein>
    <submittedName>
        <fullName evidence="1">OsmC family peroxiredoxin</fullName>
    </submittedName>
</protein>
<dbReference type="InterPro" id="IPR015946">
    <property type="entry name" value="KH_dom-like_a/b"/>
</dbReference>
<dbReference type="InterPro" id="IPR003718">
    <property type="entry name" value="OsmC/Ohr_fam"/>
</dbReference>
<dbReference type="Pfam" id="PF02566">
    <property type="entry name" value="OsmC"/>
    <property type="match status" value="1"/>
</dbReference>
<proteinExistence type="predicted"/>
<sequence>MSTLTAPSTTSIPEISAQDRADRLAAAGSAWSDRIDANRNSSKLTYRVTGAGEGAVATRVRSGKHEFVIDEPAPLAGDDVAPSPVEYALGALAGCQVVVYRLYAQALGIQVDDIDVSVEGDLDAARLLGKDPAVRPGFSAIRVQVEITGPETQERYEHLRDAVDVNCPVFDLFANPTPVSVTVAKA</sequence>
<reference evidence="1 2" key="1">
    <citation type="submission" date="2018-09" db="EMBL/GenBank/DDBJ databases">
        <title>Comparative genomics of Leucobacter spp.</title>
        <authorList>
            <person name="Reis A.C."/>
            <person name="Kolvenbach B.A."/>
            <person name="Corvini P.F.X."/>
            <person name="Nunes O.C."/>
        </authorList>
    </citation>
    <scope>NUCLEOTIDE SEQUENCE [LARGE SCALE GENOMIC DNA]</scope>
    <source>
        <strain evidence="1 2">TAN 31504</strain>
    </source>
</reference>
<dbReference type="EMBL" id="QYAC01000001">
    <property type="protein sequence ID" value="MBL3677836.1"/>
    <property type="molecule type" value="Genomic_DNA"/>
</dbReference>